<dbReference type="Pfam" id="PF00895">
    <property type="entry name" value="ATP-synt_8"/>
    <property type="match status" value="1"/>
</dbReference>
<evidence type="ECO:0000256" key="9">
    <source>
        <dbReference type="ARBA" id="ARBA00023065"/>
    </source>
</evidence>
<comment type="subunit">
    <text evidence="3">F-type ATPases have 2 components, CF(1) - the catalytic core - and CF(0) - the membrane proton channel.</text>
</comment>
<dbReference type="InterPro" id="IPR001421">
    <property type="entry name" value="ATP8_metazoa"/>
</dbReference>
<dbReference type="AlphaFoldDB" id="A0A646QXP2"/>
<dbReference type="GO" id="GO:0015986">
    <property type="term" value="P:proton motive force-driven ATP synthesis"/>
    <property type="evidence" value="ECO:0007669"/>
    <property type="project" value="InterPro"/>
</dbReference>
<feature type="transmembrane region" description="Helical" evidence="13">
    <location>
        <begin position="7"/>
        <end position="31"/>
    </location>
</feature>
<keyword evidence="9 12" id="KW-0406">Ion transport</keyword>
<evidence type="ECO:0000256" key="13">
    <source>
        <dbReference type="SAM" id="Phobius"/>
    </source>
</evidence>
<evidence type="ECO:0000256" key="8">
    <source>
        <dbReference type="ARBA" id="ARBA00022989"/>
    </source>
</evidence>
<accession>A0A646QXP2</accession>
<evidence type="ECO:0000256" key="4">
    <source>
        <dbReference type="ARBA" id="ARBA00022448"/>
    </source>
</evidence>
<evidence type="ECO:0000256" key="12">
    <source>
        <dbReference type="RuleBase" id="RU003661"/>
    </source>
</evidence>
<sequence length="54" mass="6556">MPQMSPMLWLLMFLNMMLIFLFMIAIIYFIIFTNSLDPTSKVNKMKFNKFINSW</sequence>
<evidence type="ECO:0000256" key="3">
    <source>
        <dbReference type="ARBA" id="ARBA00011291"/>
    </source>
</evidence>
<evidence type="ECO:0000256" key="7">
    <source>
        <dbReference type="ARBA" id="ARBA00022781"/>
    </source>
</evidence>
<dbReference type="GO" id="GO:0031966">
    <property type="term" value="C:mitochondrial membrane"/>
    <property type="evidence" value="ECO:0007669"/>
    <property type="project" value="UniProtKB-SubCell"/>
</dbReference>
<keyword evidence="10 12" id="KW-0496">Mitochondrion</keyword>
<name>A0A646QXP2_9HYME</name>
<evidence type="ECO:0000313" key="14">
    <source>
        <dbReference type="EMBL" id="QBS00758.1"/>
    </source>
</evidence>
<dbReference type="GO" id="GO:0015078">
    <property type="term" value="F:proton transmembrane transporter activity"/>
    <property type="evidence" value="ECO:0007669"/>
    <property type="project" value="InterPro"/>
</dbReference>
<proteinExistence type="inferred from homology"/>
<organism evidence="14">
    <name type="scientific">Philotrypesis sp. TL-2019</name>
    <dbReference type="NCBI Taxonomy" id="2562751"/>
    <lineage>
        <taxon>Eukaryota</taxon>
        <taxon>Metazoa</taxon>
        <taxon>Ecdysozoa</taxon>
        <taxon>Arthropoda</taxon>
        <taxon>Hexapoda</taxon>
        <taxon>Insecta</taxon>
        <taxon>Pterygota</taxon>
        <taxon>Neoptera</taxon>
        <taxon>Endopterygota</taxon>
        <taxon>Hymenoptera</taxon>
        <taxon>Apocrita</taxon>
        <taxon>Proctotrupomorpha</taxon>
        <taxon>Chalcidoidea</taxon>
        <taxon>Pteromalidae</taxon>
        <taxon>Sycoryctinae</taxon>
        <taxon>Philotrypesini</taxon>
        <taxon>Philotrypesis</taxon>
    </lineage>
</organism>
<evidence type="ECO:0000256" key="1">
    <source>
        <dbReference type="ARBA" id="ARBA00004304"/>
    </source>
</evidence>
<reference evidence="14" key="1">
    <citation type="submission" date="2018-10" db="EMBL/GenBank/DDBJ databases">
        <authorList>
            <person name="Li T."/>
        </authorList>
    </citation>
    <scope>NUCLEOTIDE SEQUENCE</scope>
    <source>
        <strain evidence="14">HIS.Female.2 LongFrament IV</strain>
    </source>
</reference>
<evidence type="ECO:0000256" key="2">
    <source>
        <dbReference type="ARBA" id="ARBA00008892"/>
    </source>
</evidence>
<keyword evidence="4 12" id="KW-0813">Transport</keyword>
<dbReference type="EMBL" id="MK119126">
    <property type="protein sequence ID" value="QBS00758.1"/>
    <property type="molecule type" value="Genomic_DNA"/>
</dbReference>
<keyword evidence="8 13" id="KW-1133">Transmembrane helix</keyword>
<evidence type="ECO:0000256" key="6">
    <source>
        <dbReference type="ARBA" id="ARBA00022692"/>
    </source>
</evidence>
<comment type="similarity">
    <text evidence="2 12">Belongs to the ATPase protein 8 family.</text>
</comment>
<geneLocation type="mitochondrion" evidence="14"/>
<evidence type="ECO:0000256" key="11">
    <source>
        <dbReference type="ARBA" id="ARBA00023136"/>
    </source>
</evidence>
<keyword evidence="11 13" id="KW-0472">Membrane</keyword>
<dbReference type="GO" id="GO:0045259">
    <property type="term" value="C:proton-transporting ATP synthase complex"/>
    <property type="evidence" value="ECO:0007669"/>
    <property type="project" value="UniProtKB-KW"/>
</dbReference>
<keyword evidence="5 12" id="KW-0138">CF(0)</keyword>
<protein>
    <recommendedName>
        <fullName evidence="12">ATP synthase complex subunit 8</fullName>
    </recommendedName>
</protein>
<evidence type="ECO:0000256" key="10">
    <source>
        <dbReference type="ARBA" id="ARBA00023128"/>
    </source>
</evidence>
<keyword evidence="6 12" id="KW-0812">Transmembrane</keyword>
<keyword evidence="7 12" id="KW-0375">Hydrogen ion transport</keyword>
<evidence type="ECO:0000256" key="5">
    <source>
        <dbReference type="ARBA" id="ARBA00022547"/>
    </source>
</evidence>
<comment type="subcellular location">
    <subcellularLocation>
        <location evidence="1 12">Mitochondrion membrane</location>
        <topology evidence="1 12">Single-pass membrane protein</topology>
    </subcellularLocation>
</comment>